<dbReference type="InterPro" id="IPR007484">
    <property type="entry name" value="Peptidase_M28"/>
</dbReference>
<reference evidence="7" key="2">
    <citation type="submission" date="2024-04" db="EMBL/GenBank/DDBJ databases">
        <authorList>
            <person name="Chen Y."/>
            <person name="Shah S."/>
            <person name="Dougan E. K."/>
            <person name="Thang M."/>
            <person name="Chan C."/>
        </authorList>
    </citation>
    <scope>NUCLEOTIDE SEQUENCE [LARGE SCALE GENOMIC DNA]</scope>
</reference>
<sequence>MPGPAATLMIEDALQAMVRKDGMVGTKYEKSKGFIPMGSHCCFGDFPTDYLPEGVKSKLKAAQRARTALLPRIKSDPGLTIASKIQGFSWNPHLPPDEPPFAGARKRQIITASQFRNFYDRGDLPICILHGSVGGKITWKVDLERLDYHHFLPIFFEGLREKEDPYRFLAVTGTYDMLARGGPKILPVVPQLIIPMKTAFNTKDPAIICTVLKVLQTLVLSADMIGEALVPYYRQILPTFALYIGKNKNLGHLMDYAQRKRLNLGELIHETLEILEAHGGLDPRPVACVVGVSLGAVARQAFNSLSVQKTIPGVQTTKVQSDSEELEERLNETLKRSECAAIKKIPAGPLYGSGNETVDVMAISVRDPGKIMGPEDYWAMLSGGCDTIVQVPLERWDLDLYYSAEADVEGKGYVQHFGMLNDTQMAMFDNQFFNMSAEEAKMLDPVQRNSLEVGYDCFYRSGWTCDSLRGVEMCASFGYAASEFVTNMAMRGAFGYTDQIYLQNNPSACASRLHFVFGMKGPVSTTETACSSSLSAVGLMHNNLRPVMPEQTKDMAAMRKQVKYGIAIGSNGHFDPFYTIALCGASMLSHVGRCFTFDQSADGFIRGEGCGAMAFRVSSKEDLARLAVLCGTCLNQDGRSASLTAPHGPSQQECIRSSLREAGIRSLDIQIQELHGTGTALGDPIEVGALRATMMKFEGQVRHHPLVKTSSKSNLGHTEMSAGINGLMKCVLMGCYAASAPNVHLRLLNPHIDDAAYPVYFTPEFVDQGKETGFFGVSSFGFGGSNARGDIWCRAQAGPRNTSHDDKMSFGCDRIYRCIDAFGSLTMPLPGVEPFETEHGDSTEGLSGEYTVGAKLQGKTEYFVVSSANGWSYGKMTWDASLKAHCYAIMMGEALREQFQISCDGFDDLKIFPAKRLADPEAIVLGPGAAPSECFEAMSFSTDFSKRLKRDETVVERQIRQNIQFLADDSLKGRQPGTFGEEVAAAFVASQMEEIGCLPAGEDGTYFQTIKMVGMTAKEGTSKLAFKVKDFQLTGKFGDDYVHSMDPVSCGDEFASLDNLDLVFVGHGVSAPELEWDDFKGEELTGKVLLVIVNQPQVEPFPAEDMLYYGRWTYKFEEARRRGAAGCFILHSSEEFAGYPWSVTRTGYTGEKVSLEKEEVNPLAVHGWLNRELGEKLAQAYGSTLEIWLSAAKDPEFRPFTVGSISHEAEYDMRHFQGRNVLGIIPGASQKHCQEIIVIAGHHDHLGERQGEIYNGAVDNCTGVAMMLATARLVKNSAALSRSGLFMAPTAEECGLLGSKFYAADPLPVDGKKLHPIAAFAFDVGNVWGKTEDIAVLGYGKSSLDPILQEAAASRGLRIIPDQQPKMGLFYRSDHWSFVRSGIPGCWFFFGQDFIGKPGTYYEEVVGRYIKTEYHKPADTYKSHWSMEGLLSQVEYTLAVVKLLGTRVDFYPKILTGTSVMAEIPSVDKSWTRRPFEMVAVRKGELYEATVRIGIQDMEEFQFMRDADVLQAIYPAEKGGGSAPVCGPDSEGSGKFWRIAGSTGESWTIRLEVGIHGISVVITGTRGQRRWSSKR</sequence>
<evidence type="ECO:0000313" key="7">
    <source>
        <dbReference type="EMBL" id="CAL1150372.1"/>
    </source>
</evidence>
<dbReference type="EMBL" id="CAMXCT020002276">
    <property type="protein sequence ID" value="CAL1150372.1"/>
    <property type="molecule type" value="Genomic_DNA"/>
</dbReference>
<dbReference type="InterPro" id="IPR014030">
    <property type="entry name" value="Ketoacyl_synth_N"/>
</dbReference>
<dbReference type="InterPro" id="IPR018201">
    <property type="entry name" value="Ketoacyl_synth_AS"/>
</dbReference>
<keyword evidence="3 4" id="KW-0808">Transferase</keyword>
<evidence type="ECO:0000313" key="6">
    <source>
        <dbReference type="EMBL" id="CAI3996997.1"/>
    </source>
</evidence>
<dbReference type="GO" id="GO:0006633">
    <property type="term" value="P:fatty acid biosynthetic process"/>
    <property type="evidence" value="ECO:0007669"/>
    <property type="project" value="InterPro"/>
</dbReference>
<dbReference type="InterPro" id="IPR014031">
    <property type="entry name" value="Ketoacyl_synth_C"/>
</dbReference>
<keyword evidence="2" id="KW-0597">Phosphoprotein</keyword>
<dbReference type="PANTHER" id="PTHR43775:SF37">
    <property type="entry name" value="SI:DKEY-61P9.11"/>
    <property type="match status" value="1"/>
</dbReference>
<gene>
    <name evidence="6" type="ORF">C1SCF055_LOCUS23426</name>
</gene>
<evidence type="ECO:0000313" key="8">
    <source>
        <dbReference type="Proteomes" id="UP001152797"/>
    </source>
</evidence>
<dbReference type="GO" id="GO:0004312">
    <property type="term" value="F:fatty acid synthase activity"/>
    <property type="evidence" value="ECO:0007669"/>
    <property type="project" value="TreeGrafter"/>
</dbReference>
<dbReference type="PROSITE" id="PS52004">
    <property type="entry name" value="KS3_2"/>
    <property type="match status" value="1"/>
</dbReference>
<protein>
    <recommendedName>
        <fullName evidence="5">Ketosynthase family 3 (KS3) domain-containing protein</fullName>
    </recommendedName>
</protein>
<dbReference type="InterPro" id="IPR016024">
    <property type="entry name" value="ARM-type_fold"/>
</dbReference>
<evidence type="ECO:0000256" key="3">
    <source>
        <dbReference type="ARBA" id="ARBA00022679"/>
    </source>
</evidence>
<dbReference type="EMBL" id="CAMXCT030002276">
    <property type="protein sequence ID" value="CAL4784309.1"/>
    <property type="molecule type" value="Genomic_DNA"/>
</dbReference>
<dbReference type="Gene3D" id="3.40.630.10">
    <property type="entry name" value="Zn peptidases"/>
    <property type="match status" value="1"/>
</dbReference>
<dbReference type="PROSITE" id="PS00606">
    <property type="entry name" value="KS3_1"/>
    <property type="match status" value="1"/>
</dbReference>
<proteinExistence type="inferred from homology"/>
<dbReference type="InterPro" id="IPR019399">
    <property type="entry name" value="Parkin_co-regulated_protein"/>
</dbReference>
<keyword evidence="8" id="KW-1185">Reference proteome</keyword>
<evidence type="ECO:0000259" key="5">
    <source>
        <dbReference type="PROSITE" id="PS52004"/>
    </source>
</evidence>
<comment type="caution">
    <text evidence="6">The sequence shown here is derived from an EMBL/GenBank/DDBJ whole genome shotgun (WGS) entry which is preliminary data.</text>
</comment>
<dbReference type="SUPFAM" id="SSF48371">
    <property type="entry name" value="ARM repeat"/>
    <property type="match status" value="1"/>
</dbReference>
<dbReference type="PANTHER" id="PTHR43775">
    <property type="entry name" value="FATTY ACID SYNTHASE"/>
    <property type="match status" value="1"/>
</dbReference>
<evidence type="ECO:0000256" key="4">
    <source>
        <dbReference type="RuleBase" id="RU003694"/>
    </source>
</evidence>
<dbReference type="SMART" id="SM00825">
    <property type="entry name" value="PKS_KS"/>
    <property type="match status" value="1"/>
</dbReference>
<dbReference type="OrthoDB" id="2214at2759"/>
<dbReference type="Pfam" id="PF04389">
    <property type="entry name" value="Peptidase_M28"/>
    <property type="match status" value="1"/>
</dbReference>
<dbReference type="Gene3D" id="3.40.47.10">
    <property type="match status" value="1"/>
</dbReference>
<dbReference type="GO" id="GO:0004315">
    <property type="term" value="F:3-oxoacyl-[acyl-carrier-protein] synthase activity"/>
    <property type="evidence" value="ECO:0007669"/>
    <property type="project" value="InterPro"/>
</dbReference>
<dbReference type="InterPro" id="IPR016039">
    <property type="entry name" value="Thiolase-like"/>
</dbReference>
<comment type="similarity">
    <text evidence="4">Belongs to the thiolase-like superfamily. Beta-ketoacyl-ACP synthases family.</text>
</comment>
<feature type="domain" description="Ketosynthase family 3 (KS3)" evidence="5">
    <location>
        <begin position="355"/>
        <end position="793"/>
    </location>
</feature>
<dbReference type="Pfam" id="PF00109">
    <property type="entry name" value="ketoacyl-synt"/>
    <property type="match status" value="1"/>
</dbReference>
<dbReference type="CDD" id="cd00833">
    <property type="entry name" value="PKS"/>
    <property type="match status" value="1"/>
</dbReference>
<keyword evidence="1" id="KW-0596">Phosphopantetheine</keyword>
<organism evidence="6">
    <name type="scientific">Cladocopium goreaui</name>
    <dbReference type="NCBI Taxonomy" id="2562237"/>
    <lineage>
        <taxon>Eukaryota</taxon>
        <taxon>Sar</taxon>
        <taxon>Alveolata</taxon>
        <taxon>Dinophyceae</taxon>
        <taxon>Suessiales</taxon>
        <taxon>Symbiodiniaceae</taxon>
        <taxon>Cladocopium</taxon>
    </lineage>
</organism>
<reference evidence="6" key="1">
    <citation type="submission" date="2022-10" db="EMBL/GenBank/DDBJ databases">
        <authorList>
            <person name="Chen Y."/>
            <person name="Dougan E. K."/>
            <person name="Chan C."/>
            <person name="Rhodes N."/>
            <person name="Thang M."/>
        </authorList>
    </citation>
    <scope>NUCLEOTIDE SEQUENCE</scope>
</reference>
<dbReference type="InterPro" id="IPR050091">
    <property type="entry name" value="PKS_NRPS_Biosynth_Enz"/>
</dbReference>
<evidence type="ECO:0000256" key="2">
    <source>
        <dbReference type="ARBA" id="ARBA00022553"/>
    </source>
</evidence>
<dbReference type="Pfam" id="PF10274">
    <property type="entry name" value="ParcG"/>
    <property type="match status" value="1"/>
</dbReference>
<dbReference type="Proteomes" id="UP001152797">
    <property type="component" value="Unassembled WGS sequence"/>
</dbReference>
<evidence type="ECO:0000256" key="1">
    <source>
        <dbReference type="ARBA" id="ARBA00022450"/>
    </source>
</evidence>
<dbReference type="InterPro" id="IPR020841">
    <property type="entry name" value="PKS_Beta-ketoAc_synthase_dom"/>
</dbReference>
<dbReference type="Pfam" id="PF02801">
    <property type="entry name" value="Ketoacyl-synt_C"/>
    <property type="match status" value="1"/>
</dbReference>
<accession>A0A9P1G4G7</accession>
<dbReference type="Gene3D" id="3.50.30.30">
    <property type="match status" value="1"/>
</dbReference>
<dbReference type="EMBL" id="CAMXCT010002276">
    <property type="protein sequence ID" value="CAI3996997.1"/>
    <property type="molecule type" value="Genomic_DNA"/>
</dbReference>
<dbReference type="SUPFAM" id="SSF53901">
    <property type="entry name" value="Thiolase-like"/>
    <property type="match status" value="1"/>
</dbReference>
<dbReference type="SUPFAM" id="SSF53187">
    <property type="entry name" value="Zn-dependent exopeptidases"/>
    <property type="match status" value="1"/>
</dbReference>
<name>A0A9P1G4G7_9DINO</name>